<dbReference type="KEGG" id="barn:D1092_00945"/>
<dbReference type="GeneID" id="71060730"/>
<name>A0A5B9D0K7_9HYPH</name>
<organism evidence="1 2">
    <name type="scientific">Bartonella krasnovii</name>
    <dbReference type="NCBI Taxonomy" id="2267275"/>
    <lineage>
        <taxon>Bacteria</taxon>
        <taxon>Pseudomonadati</taxon>
        <taxon>Pseudomonadota</taxon>
        <taxon>Alphaproteobacteria</taxon>
        <taxon>Hyphomicrobiales</taxon>
        <taxon>Bartonellaceae</taxon>
        <taxon>Bartonella</taxon>
    </lineage>
</organism>
<reference evidence="2" key="1">
    <citation type="submission" date="2019-07" db="EMBL/GenBank/DDBJ databases">
        <title>Bartonella kosoyii sp. nov. and Bartonella krasnovii sp. nov., two novel members of the Bartonella elizabethae complex sensu lato, isolated from black rats and wild desert rodent-fleas.</title>
        <authorList>
            <person name="Gutierrez R."/>
            <person name="Shalit T."/>
            <person name="Markus B."/>
            <person name="Yuan C."/>
            <person name="Nachum-Biala Y."/>
            <person name="Elad D."/>
            <person name="Harrus S."/>
        </authorList>
    </citation>
    <scope>NUCLEOTIDE SEQUENCE [LARGE SCALE GENOMIC DNA]</scope>
    <source>
        <strain evidence="2">OE 1-1</strain>
    </source>
</reference>
<dbReference type="EMBL" id="CP031844">
    <property type="protein sequence ID" value="QEE11621.1"/>
    <property type="molecule type" value="Genomic_DNA"/>
</dbReference>
<accession>A0A5B9D0K7</accession>
<dbReference type="Proteomes" id="UP000321311">
    <property type="component" value="Chromosome"/>
</dbReference>
<proteinExistence type="predicted"/>
<dbReference type="RefSeq" id="WP_151030296.1">
    <property type="nucleotide sequence ID" value="NZ_CP031844.2"/>
</dbReference>
<evidence type="ECO:0000313" key="2">
    <source>
        <dbReference type="Proteomes" id="UP000321311"/>
    </source>
</evidence>
<gene>
    <name evidence="1" type="ORF">D1092_00945</name>
</gene>
<sequence>MRVLYMIAPDWDHDYIKIWEKDKECAPLLEERVVGSASGAADHQIIKLMRQVEDVVNFVYSGKKPVVEFADLGAAIDLQKMLNDINSYSGRYRAPIFSVKGQKRVIDYHNS</sequence>
<dbReference type="AlphaFoldDB" id="A0A5B9D0K7"/>
<dbReference type="OrthoDB" id="9793050at2"/>
<protein>
    <submittedName>
        <fullName evidence="1">Uncharacterized protein</fullName>
    </submittedName>
</protein>
<evidence type="ECO:0000313" key="1">
    <source>
        <dbReference type="EMBL" id="QEE11621.1"/>
    </source>
</evidence>